<dbReference type="PROSITE" id="PS51257">
    <property type="entry name" value="PROKAR_LIPOPROTEIN"/>
    <property type="match status" value="1"/>
</dbReference>
<proteinExistence type="predicted"/>
<reference evidence="1 2" key="1">
    <citation type="submission" date="2016-08" db="EMBL/GenBank/DDBJ databases">
        <title>Genome sequencing of Vibrio scophthalmi strain FP3289, an isolated from Paralichthys olivaceus.</title>
        <authorList>
            <person name="Han H.-J."/>
        </authorList>
    </citation>
    <scope>NUCLEOTIDE SEQUENCE [LARGE SCALE GENOMIC DNA]</scope>
    <source>
        <strain evidence="1 2">FP3289</strain>
    </source>
</reference>
<comment type="caution">
    <text evidence="1">The sequence shown here is derived from an EMBL/GenBank/DDBJ whole genome shotgun (WGS) entry which is preliminary data.</text>
</comment>
<sequence>MKQCANGALRAPFLYLVFVACFGSPSDGISPWLGRYVATGTDLYKLDGRETGLTYCLLIY</sequence>
<gene>
    <name evidence="1" type="ORF">VSF3289_00124</name>
</gene>
<organism evidence="1 2">
    <name type="scientific">Vibrio scophthalmi</name>
    <dbReference type="NCBI Taxonomy" id="45658"/>
    <lineage>
        <taxon>Bacteria</taxon>
        <taxon>Pseudomonadati</taxon>
        <taxon>Pseudomonadota</taxon>
        <taxon>Gammaproteobacteria</taxon>
        <taxon>Vibrionales</taxon>
        <taxon>Vibrionaceae</taxon>
        <taxon>Vibrio</taxon>
    </lineage>
</organism>
<evidence type="ECO:0000313" key="2">
    <source>
        <dbReference type="Proteomes" id="UP000095131"/>
    </source>
</evidence>
<dbReference type="AlphaFoldDB" id="A0A1E3WJD5"/>
<protein>
    <submittedName>
        <fullName evidence="1">Uncharacterized protein</fullName>
    </submittedName>
</protein>
<dbReference type="EMBL" id="MDCJ01000002">
    <property type="protein sequence ID" value="ODS09886.1"/>
    <property type="molecule type" value="Genomic_DNA"/>
</dbReference>
<dbReference type="Proteomes" id="UP000095131">
    <property type="component" value="Unassembled WGS sequence"/>
</dbReference>
<evidence type="ECO:0000313" key="1">
    <source>
        <dbReference type="EMBL" id="ODS09886.1"/>
    </source>
</evidence>
<name>A0A1E3WJD5_9VIBR</name>
<accession>A0A1E3WJD5</accession>